<proteinExistence type="predicted"/>
<dbReference type="AlphaFoldDB" id="A0A9N9C9G4"/>
<gene>
    <name evidence="2" type="ORF">FCALED_LOCUS8319</name>
</gene>
<name>A0A9N9C9G4_9GLOM</name>
<evidence type="ECO:0000313" key="3">
    <source>
        <dbReference type="Proteomes" id="UP000789570"/>
    </source>
</evidence>
<dbReference type="OrthoDB" id="2433628at2759"/>
<dbReference type="EMBL" id="CAJVPQ010002393">
    <property type="protein sequence ID" value="CAG8595472.1"/>
    <property type="molecule type" value="Genomic_DNA"/>
</dbReference>
<feature type="region of interest" description="Disordered" evidence="1">
    <location>
        <begin position="219"/>
        <end position="246"/>
    </location>
</feature>
<organism evidence="2 3">
    <name type="scientific">Funneliformis caledonium</name>
    <dbReference type="NCBI Taxonomy" id="1117310"/>
    <lineage>
        <taxon>Eukaryota</taxon>
        <taxon>Fungi</taxon>
        <taxon>Fungi incertae sedis</taxon>
        <taxon>Mucoromycota</taxon>
        <taxon>Glomeromycotina</taxon>
        <taxon>Glomeromycetes</taxon>
        <taxon>Glomerales</taxon>
        <taxon>Glomeraceae</taxon>
        <taxon>Funneliformis</taxon>
    </lineage>
</organism>
<protein>
    <submittedName>
        <fullName evidence="2">10798_t:CDS:1</fullName>
    </submittedName>
</protein>
<reference evidence="2" key="1">
    <citation type="submission" date="2021-06" db="EMBL/GenBank/DDBJ databases">
        <authorList>
            <person name="Kallberg Y."/>
            <person name="Tangrot J."/>
            <person name="Rosling A."/>
        </authorList>
    </citation>
    <scope>NUCLEOTIDE SEQUENCE</scope>
    <source>
        <strain evidence="2">UK204</strain>
    </source>
</reference>
<comment type="caution">
    <text evidence="2">The sequence shown here is derived from an EMBL/GenBank/DDBJ whole genome shotgun (WGS) entry which is preliminary data.</text>
</comment>
<keyword evidence="3" id="KW-1185">Reference proteome</keyword>
<evidence type="ECO:0000313" key="2">
    <source>
        <dbReference type="EMBL" id="CAG8595472.1"/>
    </source>
</evidence>
<accession>A0A9N9C9G4</accession>
<sequence length="246" mass="26036">MVQFFSVNVYGQMDPNCGNGINDPCNRANATLLPCNGQLPPIPPAALSGAEPFKFTLTVGKTAPLGIYKCACTAKFYDLVAGCVSCYQGPGIDITVVSFETFSNICLNEGYDVNDPSKAPGKTPATPAPKKDCNTPNDPCKAVNETLTICGGEFSPPPKLTNSGSYSPNDPKLAPCMCNDKFYEQLKSCTMCFATPTNSITVAPLDKFKEECNKLGVTYGAPPPNDGSSLMPPSNKAGTDKFLSID</sequence>
<evidence type="ECO:0000256" key="1">
    <source>
        <dbReference type="SAM" id="MobiDB-lite"/>
    </source>
</evidence>
<dbReference type="Proteomes" id="UP000789570">
    <property type="component" value="Unassembled WGS sequence"/>
</dbReference>